<dbReference type="Gene3D" id="2.60.120.620">
    <property type="entry name" value="q2cbj1_9rhob like domain"/>
    <property type="match status" value="1"/>
</dbReference>
<keyword evidence="1" id="KW-0560">Oxidoreductase</keyword>
<keyword evidence="1" id="KW-0479">Metal-binding</keyword>
<protein>
    <recommendedName>
        <fullName evidence="3">Fe2OG dioxygenase domain-containing protein</fullName>
    </recommendedName>
</protein>
<evidence type="ECO:0000256" key="2">
    <source>
        <dbReference type="SAM" id="MobiDB-lite"/>
    </source>
</evidence>
<evidence type="ECO:0000259" key="3">
    <source>
        <dbReference type="PROSITE" id="PS51471"/>
    </source>
</evidence>
<name>A0A7S4AXE7_9STRA</name>
<sequence>MSLSNEDDHNGQHGKNNCDANDNRNATRKSGSQRLLNWSMLEDPVILESCRTSLRENGAMVLRDLATPDGLEKLKAEVLSAPYNESKQYYTPWQDQGDLANYAASHPRNFRMHSSAAFVGRKTLEEKTGDRLCVSVYNEKETRCGIEEKKSCGNENSNANYNGNGNETNRLLRFLSFVADKQLYQSVDENGSIYSYRIHSEHNPAWHFDESPYTAILYLENPEGGGEFEYVPWCRPTTSKDDPKGHEIVQRLLMNNDEDKESGGTYSNDDPLVKRIDIEPGSLLFFNGSKSFHRAASITGSTPRVGLVFTFGLSEGFVNSDSVKNSNEWDPRDATCLVNQE</sequence>
<proteinExistence type="inferred from homology"/>
<comment type="similarity">
    <text evidence="1">Belongs to the iron/ascorbate-dependent oxidoreductase family.</text>
</comment>
<dbReference type="EMBL" id="HBIX01034633">
    <property type="protein sequence ID" value="CAE0729840.1"/>
    <property type="molecule type" value="Transcribed_RNA"/>
</dbReference>
<dbReference type="InterPro" id="IPR056470">
    <property type="entry name" value="BesD/HalB-like"/>
</dbReference>
<dbReference type="Pfam" id="PF23169">
    <property type="entry name" value="HalD"/>
    <property type="match status" value="1"/>
</dbReference>
<reference evidence="4" key="1">
    <citation type="submission" date="2021-01" db="EMBL/GenBank/DDBJ databases">
        <authorList>
            <person name="Corre E."/>
            <person name="Pelletier E."/>
            <person name="Niang G."/>
            <person name="Scheremetjew M."/>
            <person name="Finn R."/>
            <person name="Kale V."/>
            <person name="Holt S."/>
            <person name="Cochrane G."/>
            <person name="Meng A."/>
            <person name="Brown T."/>
            <person name="Cohen L."/>
        </authorList>
    </citation>
    <scope>NUCLEOTIDE SEQUENCE</scope>
    <source>
        <strain evidence="4">10249 10 AB</strain>
    </source>
</reference>
<accession>A0A7S4AXE7</accession>
<gene>
    <name evidence="4" type="ORF">PAUS00366_LOCUS22625</name>
</gene>
<feature type="compositionally biased region" description="Basic and acidic residues" evidence="2">
    <location>
        <begin position="1"/>
        <end position="11"/>
    </location>
</feature>
<keyword evidence="1" id="KW-0408">Iron</keyword>
<dbReference type="GO" id="GO:0046872">
    <property type="term" value="F:metal ion binding"/>
    <property type="evidence" value="ECO:0007669"/>
    <property type="project" value="UniProtKB-KW"/>
</dbReference>
<evidence type="ECO:0000313" key="4">
    <source>
        <dbReference type="EMBL" id="CAE0729840.1"/>
    </source>
</evidence>
<organism evidence="4">
    <name type="scientific">Pseudo-nitzschia australis</name>
    <dbReference type="NCBI Taxonomy" id="44445"/>
    <lineage>
        <taxon>Eukaryota</taxon>
        <taxon>Sar</taxon>
        <taxon>Stramenopiles</taxon>
        <taxon>Ochrophyta</taxon>
        <taxon>Bacillariophyta</taxon>
        <taxon>Bacillariophyceae</taxon>
        <taxon>Bacillariophycidae</taxon>
        <taxon>Bacillariales</taxon>
        <taxon>Bacillariaceae</taxon>
        <taxon>Pseudo-nitzschia</taxon>
    </lineage>
</organism>
<feature type="domain" description="Fe2OG dioxygenase" evidence="3">
    <location>
        <begin position="186"/>
        <end position="313"/>
    </location>
</feature>
<dbReference type="GO" id="GO:0016491">
    <property type="term" value="F:oxidoreductase activity"/>
    <property type="evidence" value="ECO:0007669"/>
    <property type="project" value="UniProtKB-KW"/>
</dbReference>
<feature type="region of interest" description="Disordered" evidence="2">
    <location>
        <begin position="1"/>
        <end position="31"/>
    </location>
</feature>
<dbReference type="AlphaFoldDB" id="A0A7S4AXE7"/>
<feature type="compositionally biased region" description="Polar residues" evidence="2">
    <location>
        <begin position="13"/>
        <end position="31"/>
    </location>
</feature>
<dbReference type="PROSITE" id="PS51471">
    <property type="entry name" value="FE2OG_OXY"/>
    <property type="match status" value="1"/>
</dbReference>
<evidence type="ECO:0000256" key="1">
    <source>
        <dbReference type="RuleBase" id="RU003682"/>
    </source>
</evidence>
<dbReference type="InterPro" id="IPR005123">
    <property type="entry name" value="Oxoglu/Fe-dep_dioxygenase_dom"/>
</dbReference>